<name>A0A432GSV2_9DELT</name>
<dbReference type="PANTHER" id="PTHR10371:SF3">
    <property type="entry name" value="NADH DEHYDROGENASE [UBIQUINONE] FLAVOPROTEIN 2, MITOCHONDRIAL"/>
    <property type="match status" value="1"/>
</dbReference>
<dbReference type="InterPro" id="IPR041921">
    <property type="entry name" value="NuoE_N"/>
</dbReference>
<keyword evidence="6 9" id="KW-0411">Iron-sulfur</keyword>
<dbReference type="EMBL" id="QNZI01000038">
    <property type="protein sequence ID" value="RTZ86569.1"/>
    <property type="molecule type" value="Genomic_DNA"/>
</dbReference>
<evidence type="ECO:0000256" key="4">
    <source>
        <dbReference type="ARBA" id="ARBA00022967"/>
    </source>
</evidence>
<evidence type="ECO:0000313" key="11">
    <source>
        <dbReference type="EMBL" id="RTZ86569.1"/>
    </source>
</evidence>
<sequence length="175" mass="20040">MIQIRLVLFLQCIEKRGFNLFSKDIQTKVDNLLSRYPIKQNALIPILLLAQNENDGWLTEEWMQYVAEICEVPLTHVEGVVTFYTMFRLKRPGKFHLQVCTCVPCCLVGGTELLEHTEKKLNIHAGHTTADGEFSIEEMECIGACSFAPAIIVNEDYHEQVTPDKMNKLIDQLKQ</sequence>
<evidence type="ECO:0000256" key="1">
    <source>
        <dbReference type="ARBA" id="ARBA00010643"/>
    </source>
</evidence>
<organism evidence="11 13">
    <name type="scientific">SAR324 cluster bacterium</name>
    <dbReference type="NCBI Taxonomy" id="2024889"/>
    <lineage>
        <taxon>Bacteria</taxon>
        <taxon>Deltaproteobacteria</taxon>
        <taxon>SAR324 cluster</taxon>
    </lineage>
</organism>
<evidence type="ECO:0000313" key="13">
    <source>
        <dbReference type="Proteomes" id="UP000287176"/>
    </source>
</evidence>
<dbReference type="GO" id="GO:0098796">
    <property type="term" value="C:membrane protein complex"/>
    <property type="evidence" value="ECO:0007669"/>
    <property type="project" value="UniProtKB-ARBA"/>
</dbReference>
<dbReference type="InterPro" id="IPR002023">
    <property type="entry name" value="NuoE-like"/>
</dbReference>
<keyword evidence="3 9" id="KW-0479">Metal-binding</keyword>
<dbReference type="GO" id="GO:0022890">
    <property type="term" value="F:inorganic cation transmembrane transporter activity"/>
    <property type="evidence" value="ECO:0007669"/>
    <property type="project" value="UniProtKB-ARBA"/>
</dbReference>
<dbReference type="CDD" id="cd03064">
    <property type="entry name" value="TRX_Fd_NuoE"/>
    <property type="match status" value="1"/>
</dbReference>
<keyword evidence="5 9" id="KW-0408">Iron</keyword>
<comment type="caution">
    <text evidence="11">The sequence shown here is derived from an EMBL/GenBank/DDBJ whole genome shotgun (WGS) entry which is preliminary data.</text>
</comment>
<gene>
    <name evidence="11" type="ORF">DSY94_01380</name>
    <name evidence="10" type="ORF">DSY97_04560</name>
</gene>
<dbReference type="SUPFAM" id="SSF52833">
    <property type="entry name" value="Thioredoxin-like"/>
    <property type="match status" value="1"/>
</dbReference>
<dbReference type="GO" id="GO:0098662">
    <property type="term" value="P:inorganic cation transmembrane transport"/>
    <property type="evidence" value="ECO:0007669"/>
    <property type="project" value="UniProtKB-ARBA"/>
</dbReference>
<dbReference type="InterPro" id="IPR042128">
    <property type="entry name" value="NuoE_dom"/>
</dbReference>
<evidence type="ECO:0008006" key="14">
    <source>
        <dbReference type="Google" id="ProtNLM"/>
    </source>
</evidence>
<keyword evidence="4" id="KW-1278">Translocase</keyword>
<comment type="similarity">
    <text evidence="1">Belongs to the complex I 24 kDa subunit family.</text>
</comment>
<feature type="binding site" evidence="9">
    <location>
        <position position="100"/>
    </location>
    <ligand>
        <name>[2Fe-2S] cluster</name>
        <dbReference type="ChEBI" id="CHEBI:190135"/>
    </ligand>
</feature>
<comment type="cofactor">
    <cofactor evidence="8">
        <name>[2Fe-2S] cluster</name>
        <dbReference type="ChEBI" id="CHEBI:190135"/>
    </cofactor>
</comment>
<keyword evidence="7" id="KW-0520">NAD</keyword>
<keyword evidence="2 9" id="KW-0001">2Fe-2S</keyword>
<dbReference type="Proteomes" id="UP000287176">
    <property type="component" value="Unassembled WGS sequence"/>
</dbReference>
<dbReference type="GO" id="GO:0031090">
    <property type="term" value="C:organelle membrane"/>
    <property type="evidence" value="ECO:0007669"/>
    <property type="project" value="UniProtKB-ARBA"/>
</dbReference>
<dbReference type="FunFam" id="1.10.10.1590:FF:000001">
    <property type="entry name" value="NADH-quinone oxidoreductase subunit E"/>
    <property type="match status" value="1"/>
</dbReference>
<dbReference type="EMBL" id="QNZL01000123">
    <property type="protein sequence ID" value="RTZ79875.1"/>
    <property type="molecule type" value="Genomic_DNA"/>
</dbReference>
<evidence type="ECO:0000256" key="2">
    <source>
        <dbReference type="ARBA" id="ARBA00022714"/>
    </source>
</evidence>
<evidence type="ECO:0000256" key="6">
    <source>
        <dbReference type="ARBA" id="ARBA00023014"/>
    </source>
</evidence>
<evidence type="ECO:0000256" key="8">
    <source>
        <dbReference type="ARBA" id="ARBA00034078"/>
    </source>
</evidence>
<dbReference type="InterPro" id="IPR036249">
    <property type="entry name" value="Thioredoxin-like_sf"/>
</dbReference>
<dbReference type="AlphaFoldDB" id="A0A432GSV2"/>
<dbReference type="GO" id="GO:0051537">
    <property type="term" value="F:2 iron, 2 sulfur cluster binding"/>
    <property type="evidence" value="ECO:0007669"/>
    <property type="project" value="UniProtKB-KW"/>
</dbReference>
<dbReference type="NCBIfam" id="TIGR01958">
    <property type="entry name" value="nuoE_fam"/>
    <property type="match status" value="1"/>
</dbReference>
<evidence type="ECO:0000256" key="3">
    <source>
        <dbReference type="ARBA" id="ARBA00022723"/>
    </source>
</evidence>
<feature type="binding site" evidence="9">
    <location>
        <position position="105"/>
    </location>
    <ligand>
        <name>[2Fe-2S] cluster</name>
        <dbReference type="ChEBI" id="CHEBI:190135"/>
    </ligand>
</feature>
<dbReference type="FunFam" id="3.40.30.10:FF:000022">
    <property type="entry name" value="NADH dehydrogenase flavoprotein 2, mitochondrial"/>
    <property type="match status" value="1"/>
</dbReference>
<dbReference type="GO" id="GO:0008324">
    <property type="term" value="F:monoatomic cation transmembrane transporter activity"/>
    <property type="evidence" value="ECO:0007669"/>
    <property type="project" value="UniProtKB-ARBA"/>
</dbReference>
<feature type="binding site" evidence="9">
    <location>
        <position position="141"/>
    </location>
    <ligand>
        <name>[2Fe-2S] cluster</name>
        <dbReference type="ChEBI" id="CHEBI:190135"/>
    </ligand>
</feature>
<comment type="cofactor">
    <cofactor evidence="9">
        <name>[2Fe-2S] cluster</name>
        <dbReference type="ChEBI" id="CHEBI:190135"/>
    </cofactor>
    <text evidence="9">Binds 1 [2Fe-2S] cluster.</text>
</comment>
<dbReference type="Gene3D" id="3.40.30.10">
    <property type="entry name" value="Glutaredoxin"/>
    <property type="match status" value="1"/>
</dbReference>
<reference evidence="12 13" key="1">
    <citation type="submission" date="2018-06" db="EMBL/GenBank/DDBJ databases">
        <title>Combined omics and stable isotope probing to characterize newly discovered Mariana Back-Arc vent microbial communities.</title>
        <authorList>
            <person name="Trembath-Reichert E."/>
            <person name="Huber J.A."/>
        </authorList>
    </citation>
    <scope>NUCLEOTIDE SEQUENCE [LARGE SCALE GENOMIC DNA]</scope>
    <source>
        <strain evidence="11">MAG 24</strain>
        <strain evidence="10">MAG 63_1</strain>
    </source>
</reference>
<dbReference type="Pfam" id="PF01257">
    <property type="entry name" value="2Fe-2S_thioredx"/>
    <property type="match status" value="1"/>
</dbReference>
<dbReference type="Gene3D" id="1.10.10.1590">
    <property type="entry name" value="NADH-quinone oxidoreductase subunit E"/>
    <property type="match status" value="1"/>
</dbReference>
<accession>A0A432GSV2</accession>
<evidence type="ECO:0000256" key="9">
    <source>
        <dbReference type="PIRSR" id="PIRSR000216-1"/>
    </source>
</evidence>
<dbReference type="GO" id="GO:0046872">
    <property type="term" value="F:metal ion binding"/>
    <property type="evidence" value="ECO:0007669"/>
    <property type="project" value="UniProtKB-KW"/>
</dbReference>
<dbReference type="GO" id="GO:1902494">
    <property type="term" value="C:catalytic complex"/>
    <property type="evidence" value="ECO:0007669"/>
    <property type="project" value="UniProtKB-ARBA"/>
</dbReference>
<dbReference type="GO" id="GO:0003954">
    <property type="term" value="F:NADH dehydrogenase activity"/>
    <property type="evidence" value="ECO:0007669"/>
    <property type="project" value="TreeGrafter"/>
</dbReference>
<protein>
    <recommendedName>
        <fullName evidence="14">NAD(P)H-dependent oxidoreductase subunit E</fullName>
    </recommendedName>
</protein>
<feature type="binding site" evidence="9">
    <location>
        <position position="145"/>
    </location>
    <ligand>
        <name>[2Fe-2S] cluster</name>
        <dbReference type="ChEBI" id="CHEBI:190135"/>
    </ligand>
</feature>
<evidence type="ECO:0000256" key="7">
    <source>
        <dbReference type="ARBA" id="ARBA00023027"/>
    </source>
</evidence>
<dbReference type="GO" id="GO:0022804">
    <property type="term" value="F:active transmembrane transporter activity"/>
    <property type="evidence" value="ECO:0007669"/>
    <property type="project" value="UniProtKB-ARBA"/>
</dbReference>
<dbReference type="PANTHER" id="PTHR10371">
    <property type="entry name" value="NADH DEHYDROGENASE UBIQUINONE FLAVOPROTEIN 2, MITOCHONDRIAL"/>
    <property type="match status" value="1"/>
</dbReference>
<dbReference type="PIRSF" id="PIRSF000216">
    <property type="entry name" value="NADH_DH_24kDa"/>
    <property type="match status" value="1"/>
</dbReference>
<dbReference type="GO" id="GO:0031967">
    <property type="term" value="C:organelle envelope"/>
    <property type="evidence" value="ECO:0007669"/>
    <property type="project" value="UniProtKB-ARBA"/>
</dbReference>
<proteinExistence type="inferred from homology"/>
<dbReference type="Proteomes" id="UP000286801">
    <property type="component" value="Unassembled WGS sequence"/>
</dbReference>
<evidence type="ECO:0000313" key="12">
    <source>
        <dbReference type="Proteomes" id="UP000286801"/>
    </source>
</evidence>
<evidence type="ECO:0000256" key="5">
    <source>
        <dbReference type="ARBA" id="ARBA00023004"/>
    </source>
</evidence>
<evidence type="ECO:0000313" key="10">
    <source>
        <dbReference type="EMBL" id="RTZ79875.1"/>
    </source>
</evidence>